<organism evidence="5 6">
    <name type="scientific">Microbacterium oleivorans</name>
    <dbReference type="NCBI Taxonomy" id="273677"/>
    <lineage>
        <taxon>Bacteria</taxon>
        <taxon>Bacillati</taxon>
        <taxon>Actinomycetota</taxon>
        <taxon>Actinomycetes</taxon>
        <taxon>Micrococcales</taxon>
        <taxon>Microbacteriaceae</taxon>
        <taxon>Microbacterium</taxon>
    </lineage>
</organism>
<evidence type="ECO:0000256" key="1">
    <source>
        <dbReference type="ARBA" id="ARBA00004776"/>
    </source>
</evidence>
<dbReference type="PANTHER" id="PTHR43179:SF12">
    <property type="entry name" value="GALACTOFURANOSYLTRANSFERASE GLFT2"/>
    <property type="match status" value="1"/>
</dbReference>
<dbReference type="InterPro" id="IPR029044">
    <property type="entry name" value="Nucleotide-diphossugar_trans"/>
</dbReference>
<dbReference type="SUPFAM" id="SSF53448">
    <property type="entry name" value="Nucleotide-diphospho-sugar transferases"/>
    <property type="match status" value="1"/>
</dbReference>
<dbReference type="OrthoDB" id="9771846at2"/>
<dbReference type="Proteomes" id="UP000076998">
    <property type="component" value="Unassembled WGS sequence"/>
</dbReference>
<comment type="similarity">
    <text evidence="2">Belongs to the glycosyltransferase 2 family.</text>
</comment>
<evidence type="ECO:0000256" key="3">
    <source>
        <dbReference type="ARBA" id="ARBA00022676"/>
    </source>
</evidence>
<evidence type="ECO:0000256" key="4">
    <source>
        <dbReference type="ARBA" id="ARBA00022679"/>
    </source>
</evidence>
<proteinExistence type="inferred from homology"/>
<comment type="caution">
    <text evidence="5">The sequence shown here is derived from an EMBL/GenBank/DDBJ whole genome shotgun (WGS) entry which is preliminary data.</text>
</comment>
<sequence>MSADDGRWAVVVVNYGSSALLETNLAATVAEAEPDIVVVVDNPTTGAERERVRDLSRREHWTLIEPDVNTGFGGGVNLGVAAAVEAGATGLLLLNPDARIDGDAVGTLRRATEDSPLALCAPRILTPGGSVWFAGSDVSLVDGRTRSHAKRAQYPGEETWEWLTGACLWFTAALWHVTGGFDEDYFLYWEDVDFSRRVVAAGGTLRVVTDSVAVHDEGATHRSRRQTNRSKSETYYYFNIRNRMLFATRFLDDEGIRRWRAGVTASAREVILRGGRAQLLRSPAPWRAYLRGVRDARRIADEGLRPDGDGVTPASRG</sequence>
<reference evidence="5 6" key="1">
    <citation type="submission" date="2016-02" db="EMBL/GenBank/DDBJ databases">
        <authorList>
            <person name="Wen L."/>
            <person name="He K."/>
            <person name="Yang H."/>
        </authorList>
    </citation>
    <scope>NUCLEOTIDE SEQUENCE [LARGE SCALE GENOMIC DNA]</scope>
    <source>
        <strain evidence="5 6">CD11_3</strain>
    </source>
</reference>
<protein>
    <submittedName>
        <fullName evidence="5">Glycosyltransferase</fullName>
    </submittedName>
</protein>
<comment type="pathway">
    <text evidence="1">Cell wall biogenesis; cell wall polysaccharide biosynthesis.</text>
</comment>
<keyword evidence="4 5" id="KW-0808">Transferase</keyword>
<keyword evidence="3" id="KW-0328">Glycosyltransferase</keyword>
<evidence type="ECO:0000313" key="5">
    <source>
        <dbReference type="EMBL" id="OAH48803.1"/>
    </source>
</evidence>
<dbReference type="Gene3D" id="3.90.550.10">
    <property type="entry name" value="Spore Coat Polysaccharide Biosynthesis Protein SpsA, Chain A"/>
    <property type="match status" value="1"/>
</dbReference>
<dbReference type="GO" id="GO:0016757">
    <property type="term" value="F:glycosyltransferase activity"/>
    <property type="evidence" value="ECO:0007669"/>
    <property type="project" value="UniProtKB-KW"/>
</dbReference>
<dbReference type="EMBL" id="LSTV01000005">
    <property type="protein sequence ID" value="OAH48803.1"/>
    <property type="molecule type" value="Genomic_DNA"/>
</dbReference>
<gene>
    <name evidence="5" type="ORF">AYL44_12255</name>
</gene>
<evidence type="ECO:0000313" key="6">
    <source>
        <dbReference type="Proteomes" id="UP000076998"/>
    </source>
</evidence>
<accession>A0A177K610</accession>
<name>A0A177K610_9MICO</name>
<dbReference type="PANTHER" id="PTHR43179">
    <property type="entry name" value="RHAMNOSYLTRANSFERASE WBBL"/>
    <property type="match status" value="1"/>
</dbReference>
<evidence type="ECO:0000256" key="2">
    <source>
        <dbReference type="ARBA" id="ARBA00006739"/>
    </source>
</evidence>
<dbReference type="RefSeq" id="WP_064003583.1">
    <property type="nucleotide sequence ID" value="NZ_LSTV01000005.1"/>
</dbReference>
<dbReference type="AlphaFoldDB" id="A0A177K610"/>